<sequence>MCVRKQPFADAFVTQQIELLSLFHGRLALLSSIKQFIIYGRYLDFNMLEYPKNSCNSMLALSQRKSFYRAAHPIVCAHRNRMIFVSDSIDKSSETLQNDFQRHNK</sequence>
<reference evidence="1 2" key="1">
    <citation type="journal article" date="2020" name="J. Phycol.">
        <title>Comparative genome analysis reveals Cyanidiococcus gen. nov., a new extremophilic red algal genus sister to Cyanidioschyzon (Cyanidioschyzonaceae, Rhodophyta).</title>
        <authorList>
            <person name="Liu S.-L."/>
            <person name="Chiang Y.-R."/>
            <person name="Yoon H.S."/>
            <person name="Fu H.-Y."/>
        </authorList>
    </citation>
    <scope>NUCLEOTIDE SEQUENCE [LARGE SCALE GENOMIC DNA]</scope>
    <source>
        <strain evidence="1 2">THAL066</strain>
    </source>
</reference>
<evidence type="ECO:0000313" key="1">
    <source>
        <dbReference type="EMBL" id="KAF6001026.1"/>
    </source>
</evidence>
<comment type="caution">
    <text evidence="1">The sequence shown here is derived from an EMBL/GenBank/DDBJ whole genome shotgun (WGS) entry which is preliminary data.</text>
</comment>
<dbReference type="EMBL" id="VWRR01000016">
    <property type="protein sequence ID" value="KAF6001026.1"/>
    <property type="molecule type" value="Genomic_DNA"/>
</dbReference>
<protein>
    <submittedName>
        <fullName evidence="1">Uncharacterized protein</fullName>
    </submittedName>
</protein>
<name>A0A7J7ID43_9RHOD</name>
<keyword evidence="2" id="KW-1185">Reference proteome</keyword>
<evidence type="ECO:0000313" key="2">
    <source>
        <dbReference type="Proteomes" id="UP000530660"/>
    </source>
</evidence>
<organism evidence="1 2">
    <name type="scientific">Cyanidiococcus yangmingshanensis</name>
    <dbReference type="NCBI Taxonomy" id="2690220"/>
    <lineage>
        <taxon>Eukaryota</taxon>
        <taxon>Rhodophyta</taxon>
        <taxon>Bangiophyceae</taxon>
        <taxon>Cyanidiales</taxon>
        <taxon>Cyanidiaceae</taxon>
        <taxon>Cyanidiococcus</taxon>
    </lineage>
</organism>
<dbReference type="AlphaFoldDB" id="A0A7J7ID43"/>
<accession>A0A7J7ID43</accession>
<proteinExistence type="predicted"/>
<gene>
    <name evidence="1" type="ORF">F1559_001493</name>
</gene>
<dbReference type="Proteomes" id="UP000530660">
    <property type="component" value="Unassembled WGS sequence"/>
</dbReference>